<feature type="domain" description="DUF4283" evidence="2">
    <location>
        <begin position="391"/>
        <end position="470"/>
    </location>
</feature>
<accession>A0AAD9X584</accession>
<evidence type="ECO:0000259" key="2">
    <source>
        <dbReference type="Pfam" id="PF14111"/>
    </source>
</evidence>
<dbReference type="Proteomes" id="UP001280121">
    <property type="component" value="Unassembled WGS sequence"/>
</dbReference>
<proteinExistence type="predicted"/>
<dbReference type="Pfam" id="PF14111">
    <property type="entry name" value="DUF4283"/>
    <property type="match status" value="1"/>
</dbReference>
<organism evidence="3 4">
    <name type="scientific">Dipteronia dyeriana</name>
    <dbReference type="NCBI Taxonomy" id="168575"/>
    <lineage>
        <taxon>Eukaryota</taxon>
        <taxon>Viridiplantae</taxon>
        <taxon>Streptophyta</taxon>
        <taxon>Embryophyta</taxon>
        <taxon>Tracheophyta</taxon>
        <taxon>Spermatophyta</taxon>
        <taxon>Magnoliopsida</taxon>
        <taxon>eudicotyledons</taxon>
        <taxon>Gunneridae</taxon>
        <taxon>Pentapetalae</taxon>
        <taxon>rosids</taxon>
        <taxon>malvids</taxon>
        <taxon>Sapindales</taxon>
        <taxon>Sapindaceae</taxon>
        <taxon>Hippocastanoideae</taxon>
        <taxon>Acereae</taxon>
        <taxon>Dipteronia</taxon>
    </lineage>
</organism>
<evidence type="ECO:0000313" key="4">
    <source>
        <dbReference type="Proteomes" id="UP001280121"/>
    </source>
</evidence>
<comment type="caution">
    <text evidence="3">The sequence shown here is derived from an EMBL/GenBank/DDBJ whole genome shotgun (WGS) entry which is preliminary data.</text>
</comment>
<feature type="region of interest" description="Disordered" evidence="1">
    <location>
        <begin position="1"/>
        <end position="38"/>
    </location>
</feature>
<gene>
    <name evidence="3" type="ORF">Ddye_012709</name>
</gene>
<protein>
    <recommendedName>
        <fullName evidence="2">DUF4283 domain-containing protein</fullName>
    </recommendedName>
</protein>
<reference evidence="3" key="1">
    <citation type="journal article" date="2023" name="Plant J.">
        <title>Genome sequences and population genomics provide insights into the demographic history, inbreeding, and mutation load of two 'living fossil' tree species of Dipteronia.</title>
        <authorList>
            <person name="Feng Y."/>
            <person name="Comes H.P."/>
            <person name="Chen J."/>
            <person name="Zhu S."/>
            <person name="Lu R."/>
            <person name="Zhang X."/>
            <person name="Li P."/>
            <person name="Qiu J."/>
            <person name="Olsen K.M."/>
            <person name="Qiu Y."/>
        </authorList>
    </citation>
    <scope>NUCLEOTIDE SEQUENCE</scope>
    <source>
        <strain evidence="3">KIB01</strain>
    </source>
</reference>
<evidence type="ECO:0000256" key="1">
    <source>
        <dbReference type="SAM" id="MobiDB-lite"/>
    </source>
</evidence>
<dbReference type="EMBL" id="JANJYI010000004">
    <property type="protein sequence ID" value="KAK2652853.1"/>
    <property type="molecule type" value="Genomic_DNA"/>
</dbReference>
<feature type="compositionally biased region" description="Basic residues" evidence="1">
    <location>
        <begin position="719"/>
        <end position="728"/>
    </location>
</feature>
<feature type="compositionally biased region" description="Polar residues" evidence="1">
    <location>
        <begin position="1"/>
        <end position="14"/>
    </location>
</feature>
<sequence>MVDSSLSMASSPKHSSLPCLGSINPSSPSMNPSPKHPSLHCLGSKSLYTPNSLVLPLGFTMENPPFSDAPSSSISSSSKRGHCSSILKLILNNAINHARTVHSTLNRAVVAEGKGVLSSSPQTSTIAANLGNNGGFEDSCCAAHLKNELGKKKGTMDQCNRSEKPALDIHRPAQLHQVPSSPAAIISNNGVLEEPNQPLSTFGNAEKPASKVEACPSKNVEGSKTVAPSKNVIGQKKGIKDQGDNSEKPTENLKHAVLQQHVPLSSLGNAQKLASKGRAYSSTNVECQHVKLGGVDSFRHPDVQQCKDIPTTSPLVINVSKKAESQPKCPAPIIPEIAPNSYCNVLKCDSYGSNMDGLIRRPMNLKYYQPFQRENRTCVSPLLEVADDGSKEWKNCLVGHFIEKKLPFTLVKNISIRIWGSRGLLEVLANEKGFYFFKFSDDEACSNVLEAGPWLFTGRILILKKWHLRLILTKDTYSKILVWVKLFNIPHEYWTKEGLSYIASAVGKPLYADSLTESMKRILFARVCIEIDVTCDLVDSFDLFMGDDTYPNEGEKVEILVEYQWKPKICTECKSFGHFDVTCLRLKTMQSPSYMDLPSKPKQEWKMVNRGDATSVSTPLEAFEPLPLFEATMKGDEATSRCISEIEPPIHDANVSYPSKENVIATSNHFSALVDDDDNLCSEDDSPAIASPDHSLWLTKIKNIDGVPIIGLSSPSKTSSKKKKKKRLSKADKKGMESSSQAKVKSSLSLND</sequence>
<dbReference type="AlphaFoldDB" id="A0AAD9X584"/>
<dbReference type="PANTHER" id="PTHR31286:SF180">
    <property type="entry name" value="OS10G0362600 PROTEIN"/>
    <property type="match status" value="1"/>
</dbReference>
<dbReference type="InterPro" id="IPR025558">
    <property type="entry name" value="DUF4283"/>
</dbReference>
<dbReference type="PANTHER" id="PTHR31286">
    <property type="entry name" value="GLYCINE-RICH CELL WALL STRUCTURAL PROTEIN 1.8-LIKE"/>
    <property type="match status" value="1"/>
</dbReference>
<feature type="compositionally biased region" description="Low complexity" evidence="1">
    <location>
        <begin position="738"/>
        <end position="752"/>
    </location>
</feature>
<keyword evidence="4" id="KW-1185">Reference proteome</keyword>
<feature type="region of interest" description="Disordered" evidence="1">
    <location>
        <begin position="710"/>
        <end position="752"/>
    </location>
</feature>
<evidence type="ECO:0000313" key="3">
    <source>
        <dbReference type="EMBL" id="KAK2652853.1"/>
    </source>
</evidence>
<name>A0AAD9X584_9ROSI</name>
<dbReference type="InterPro" id="IPR040256">
    <property type="entry name" value="At4g02000-like"/>
</dbReference>